<keyword evidence="2 4" id="KW-0808">Transferase</keyword>
<reference evidence="5" key="1">
    <citation type="submission" date="2015-11" db="EMBL/GenBank/DDBJ databases">
        <authorList>
            <person name="Varghese N."/>
        </authorList>
    </citation>
    <scope>NUCLEOTIDE SEQUENCE [LARGE SCALE GENOMIC DNA]</scope>
    <source>
        <strain evidence="5">DSM 45899</strain>
    </source>
</reference>
<dbReference type="PANTHER" id="PTHR44942:SF4">
    <property type="entry name" value="METHYLTRANSFERASE TYPE 11 DOMAIN-CONTAINING PROTEIN"/>
    <property type="match status" value="1"/>
</dbReference>
<name>A0A0S4R124_9ACTN</name>
<dbReference type="InterPro" id="IPR041698">
    <property type="entry name" value="Methyltransf_25"/>
</dbReference>
<dbReference type="SUPFAM" id="SSF53335">
    <property type="entry name" value="S-adenosyl-L-methionine-dependent methyltransferases"/>
    <property type="match status" value="1"/>
</dbReference>
<keyword evidence="5" id="KW-1185">Reference proteome</keyword>
<dbReference type="Pfam" id="PF13649">
    <property type="entry name" value="Methyltransf_25"/>
    <property type="match status" value="1"/>
</dbReference>
<dbReference type="Gene3D" id="3.40.50.150">
    <property type="entry name" value="Vaccinia Virus protein VP39"/>
    <property type="match status" value="1"/>
</dbReference>
<evidence type="ECO:0000313" key="4">
    <source>
        <dbReference type="EMBL" id="CUU60598.1"/>
    </source>
</evidence>
<keyword evidence="1 4" id="KW-0489">Methyltransferase</keyword>
<evidence type="ECO:0000256" key="2">
    <source>
        <dbReference type="ARBA" id="ARBA00022679"/>
    </source>
</evidence>
<dbReference type="AlphaFoldDB" id="A0A0S4R124"/>
<dbReference type="RefSeq" id="WP_054569093.1">
    <property type="nucleotide sequence ID" value="NZ_FAOZ01000043.1"/>
</dbReference>
<sequence length="270" mass="29660">MSNFAGAAGYYSKLRPGIPPEVAHVLTDAVAGEPHRALLDLGTGTGQVIQALHESFIDIIGVDPDPEMLELAENNCQPFASPDRMIRFFSVSAESFTAPAGWQASLVTICRAFHWMDQPRVLASLEHIIHDGGAVAIFGDSGFWEASNEWKKAVRAVIQEFLGEQRRAGSGVFSHHDLSYSEILSESPFHKVEEVRVPVRRIWTADSILGYLYSTSFAAPPLFGARIDSFEARIREVLAQHSSSDTYEEDNEFLIRLGRPGADESPCLGG</sequence>
<organism evidence="4 5">
    <name type="scientific">Parafrankia irregularis</name>
    <dbReference type="NCBI Taxonomy" id="795642"/>
    <lineage>
        <taxon>Bacteria</taxon>
        <taxon>Bacillati</taxon>
        <taxon>Actinomycetota</taxon>
        <taxon>Actinomycetes</taxon>
        <taxon>Frankiales</taxon>
        <taxon>Frankiaceae</taxon>
        <taxon>Parafrankia</taxon>
    </lineage>
</organism>
<dbReference type="InterPro" id="IPR029063">
    <property type="entry name" value="SAM-dependent_MTases_sf"/>
</dbReference>
<feature type="domain" description="Methyltransferase" evidence="3">
    <location>
        <begin position="39"/>
        <end position="133"/>
    </location>
</feature>
<dbReference type="GO" id="GO:0008168">
    <property type="term" value="F:methyltransferase activity"/>
    <property type="evidence" value="ECO:0007669"/>
    <property type="project" value="UniProtKB-KW"/>
</dbReference>
<dbReference type="EMBL" id="FAOZ01000043">
    <property type="protein sequence ID" value="CUU60598.1"/>
    <property type="molecule type" value="Genomic_DNA"/>
</dbReference>
<gene>
    <name evidence="4" type="ORF">Ga0074812_14315</name>
</gene>
<dbReference type="Proteomes" id="UP000198802">
    <property type="component" value="Unassembled WGS sequence"/>
</dbReference>
<dbReference type="GO" id="GO:0032259">
    <property type="term" value="P:methylation"/>
    <property type="evidence" value="ECO:0007669"/>
    <property type="project" value="UniProtKB-KW"/>
</dbReference>
<accession>A0A0S4R124</accession>
<proteinExistence type="predicted"/>
<dbReference type="InterPro" id="IPR051052">
    <property type="entry name" value="Diverse_substrate_MTase"/>
</dbReference>
<evidence type="ECO:0000256" key="1">
    <source>
        <dbReference type="ARBA" id="ARBA00022603"/>
    </source>
</evidence>
<dbReference type="CDD" id="cd02440">
    <property type="entry name" value="AdoMet_MTases"/>
    <property type="match status" value="1"/>
</dbReference>
<dbReference type="PANTHER" id="PTHR44942">
    <property type="entry name" value="METHYLTRANSF_11 DOMAIN-CONTAINING PROTEIN"/>
    <property type="match status" value="1"/>
</dbReference>
<evidence type="ECO:0000313" key="5">
    <source>
        <dbReference type="Proteomes" id="UP000198802"/>
    </source>
</evidence>
<protein>
    <submittedName>
        <fullName evidence="4">Methyltransferase domain-containing protein</fullName>
    </submittedName>
</protein>
<evidence type="ECO:0000259" key="3">
    <source>
        <dbReference type="Pfam" id="PF13649"/>
    </source>
</evidence>